<dbReference type="InterPro" id="IPR015915">
    <property type="entry name" value="Kelch-typ_b-propeller"/>
</dbReference>
<reference evidence="5" key="3">
    <citation type="submission" date="2015-06" db="UniProtKB">
        <authorList>
            <consortium name="EnsemblMetazoa"/>
        </authorList>
    </citation>
    <scope>IDENTIFICATION</scope>
</reference>
<dbReference type="CDD" id="cd18452">
    <property type="entry name" value="BACK_KLHL12"/>
    <property type="match status" value="1"/>
</dbReference>
<sequence length="584" mass="64877">MMERQIFTDSHAKSILTTMNNLRKANTLCDVMLKVDGQDFPAHRIVLAACSDYFCAMFTNGMSEAEKTEIVLHGISADVMEVLLDFVYTETVDVSVENVQELLPAACLLQLTGVKEACSEFLEKQLDPANCLGIRMFAENHGCESLQAASGLYTHKHFEEVVQHEEFRMLSEKDVHKLVASDEIQVGSEEAVFHAVMKWVQHGEPQAKEDDDLNAEDVQLTPLTNDREQYLSDLLQNVRLPLLSAKFLTDTVDSQLLIRKSLECRDLVDEAKKYHLRPDLRPQMQSQRTRHRTGCDDVLVVLGGFGHLQSPVDVAEMYDPKTKTWLPLPNITRKRRYVAAAAIKTKVYALGGYDGTCRLSTVNCLDLADEDPQWQTVAPMSQRRGLAGVCTYQDMVYVCGGFDGIMRHTSMERYDPQIDQWSMLGNMSVGREGAGLVVANDMIYCIGGYDGVNLLNSVERYDPNTAQWTTVASMATSRSGAGVAVINDAIYVCGGYDGSSHLASVECYHVRTGHWTSVAHMNVPRCYVGACVLKGQLYVVAGYDGNTLLSCIESYDPHAEAWQLHDATMATHRCDAGVAVVRRG</sequence>
<dbReference type="EMBL" id="KB308928">
    <property type="protein sequence ID" value="ELT96071.1"/>
    <property type="molecule type" value="Genomic_DNA"/>
</dbReference>
<accession>R7TX94</accession>
<dbReference type="Pfam" id="PF07707">
    <property type="entry name" value="BACK"/>
    <property type="match status" value="1"/>
</dbReference>
<dbReference type="Gene3D" id="1.25.40.420">
    <property type="match status" value="1"/>
</dbReference>
<protein>
    <recommendedName>
        <fullName evidence="3">BTB domain-containing protein</fullName>
    </recommendedName>
</protein>
<dbReference type="PANTHER" id="PTHR24412">
    <property type="entry name" value="KELCH PROTEIN"/>
    <property type="match status" value="1"/>
</dbReference>
<dbReference type="HOGENOM" id="CLU_004253_14_2_1"/>
<evidence type="ECO:0000313" key="5">
    <source>
        <dbReference type="EnsemblMetazoa" id="CapteP164103"/>
    </source>
</evidence>
<dbReference type="PIRSF" id="PIRSF037037">
    <property type="entry name" value="Kelch-like_protein_gigaxonin"/>
    <property type="match status" value="1"/>
</dbReference>
<dbReference type="InterPro" id="IPR011705">
    <property type="entry name" value="BACK"/>
</dbReference>
<evidence type="ECO:0000256" key="2">
    <source>
        <dbReference type="ARBA" id="ARBA00022737"/>
    </source>
</evidence>
<dbReference type="EMBL" id="AMQN01011540">
    <property type="status" value="NOT_ANNOTATED_CDS"/>
    <property type="molecule type" value="Genomic_DNA"/>
</dbReference>
<dbReference type="OrthoDB" id="45365at2759"/>
<dbReference type="PRINTS" id="PR00501">
    <property type="entry name" value="KELCHREPEAT"/>
</dbReference>
<dbReference type="SMART" id="SM00225">
    <property type="entry name" value="BTB"/>
    <property type="match status" value="1"/>
</dbReference>
<reference evidence="4 6" key="2">
    <citation type="journal article" date="2013" name="Nature">
        <title>Insights into bilaterian evolution from three spiralian genomes.</title>
        <authorList>
            <person name="Simakov O."/>
            <person name="Marletaz F."/>
            <person name="Cho S.J."/>
            <person name="Edsinger-Gonzales E."/>
            <person name="Havlak P."/>
            <person name="Hellsten U."/>
            <person name="Kuo D.H."/>
            <person name="Larsson T."/>
            <person name="Lv J."/>
            <person name="Arendt D."/>
            <person name="Savage R."/>
            <person name="Osoegawa K."/>
            <person name="de Jong P."/>
            <person name="Grimwood J."/>
            <person name="Chapman J.A."/>
            <person name="Shapiro H."/>
            <person name="Aerts A."/>
            <person name="Otillar R.P."/>
            <person name="Terry A.Y."/>
            <person name="Boore J.L."/>
            <person name="Grigoriev I.V."/>
            <person name="Lindberg D.R."/>
            <person name="Seaver E.C."/>
            <person name="Weisblat D.A."/>
            <person name="Putnam N.H."/>
            <person name="Rokhsar D.S."/>
        </authorList>
    </citation>
    <scope>NUCLEOTIDE SEQUENCE</scope>
    <source>
        <strain evidence="4 6">I ESC-2004</strain>
    </source>
</reference>
<dbReference type="OMA" id="ETHNCLE"/>
<dbReference type="PANTHER" id="PTHR24412:SF494">
    <property type="entry name" value="KELCH-LIKE PROTEIN 12"/>
    <property type="match status" value="1"/>
</dbReference>
<dbReference type="SUPFAM" id="SSF54695">
    <property type="entry name" value="POZ domain"/>
    <property type="match status" value="1"/>
</dbReference>
<dbReference type="Gene3D" id="2.120.10.80">
    <property type="entry name" value="Kelch-type beta propeller"/>
    <property type="match status" value="1"/>
</dbReference>
<dbReference type="Gene3D" id="3.30.710.10">
    <property type="entry name" value="Potassium Channel Kv1.1, Chain A"/>
    <property type="match status" value="1"/>
</dbReference>
<dbReference type="InterPro" id="IPR011043">
    <property type="entry name" value="Gal_Oxase/kelch_b-propeller"/>
</dbReference>
<gene>
    <name evidence="4" type="ORF">CAPTEDRAFT_164103</name>
</gene>
<name>R7TX94_CAPTE</name>
<dbReference type="Proteomes" id="UP000014760">
    <property type="component" value="Unassembled WGS sequence"/>
</dbReference>
<organism evidence="4">
    <name type="scientific">Capitella teleta</name>
    <name type="common">Polychaete worm</name>
    <dbReference type="NCBI Taxonomy" id="283909"/>
    <lineage>
        <taxon>Eukaryota</taxon>
        <taxon>Metazoa</taxon>
        <taxon>Spiralia</taxon>
        <taxon>Lophotrochozoa</taxon>
        <taxon>Annelida</taxon>
        <taxon>Polychaeta</taxon>
        <taxon>Sedentaria</taxon>
        <taxon>Scolecida</taxon>
        <taxon>Capitellidae</taxon>
        <taxon>Capitella</taxon>
    </lineage>
</organism>
<dbReference type="FunFam" id="1.25.40.420:FF:000001">
    <property type="entry name" value="Kelch-like family member 12"/>
    <property type="match status" value="1"/>
</dbReference>
<dbReference type="SMART" id="SM00612">
    <property type="entry name" value="Kelch"/>
    <property type="match status" value="6"/>
</dbReference>
<keyword evidence="1" id="KW-0880">Kelch repeat</keyword>
<dbReference type="SMART" id="SM00875">
    <property type="entry name" value="BACK"/>
    <property type="match status" value="1"/>
</dbReference>
<dbReference type="STRING" id="283909.R7TX94"/>
<dbReference type="Pfam" id="PF24681">
    <property type="entry name" value="Kelch_KLHDC2_KLHL20_DRC7"/>
    <property type="match status" value="2"/>
</dbReference>
<evidence type="ECO:0000313" key="6">
    <source>
        <dbReference type="Proteomes" id="UP000014760"/>
    </source>
</evidence>
<evidence type="ECO:0000259" key="3">
    <source>
        <dbReference type="PROSITE" id="PS50097"/>
    </source>
</evidence>
<dbReference type="EnsemblMetazoa" id="CapteT164103">
    <property type="protein sequence ID" value="CapteP164103"/>
    <property type="gene ID" value="CapteG164103"/>
</dbReference>
<dbReference type="CDD" id="cd18242">
    <property type="entry name" value="BTB_POZ_KLHL12_C3IP1_DKIR"/>
    <property type="match status" value="1"/>
</dbReference>
<dbReference type="InterPro" id="IPR017096">
    <property type="entry name" value="BTB-kelch_protein"/>
</dbReference>
<dbReference type="SUPFAM" id="SSF50965">
    <property type="entry name" value="Galactose oxidase, central domain"/>
    <property type="match status" value="1"/>
</dbReference>
<dbReference type="PROSITE" id="PS50097">
    <property type="entry name" value="BTB"/>
    <property type="match status" value="1"/>
</dbReference>
<dbReference type="Pfam" id="PF00651">
    <property type="entry name" value="BTB"/>
    <property type="match status" value="1"/>
</dbReference>
<evidence type="ECO:0000256" key="1">
    <source>
        <dbReference type="ARBA" id="ARBA00022441"/>
    </source>
</evidence>
<dbReference type="InterPro" id="IPR011333">
    <property type="entry name" value="SKP1/BTB/POZ_sf"/>
</dbReference>
<evidence type="ECO:0000313" key="4">
    <source>
        <dbReference type="EMBL" id="ELT96071.1"/>
    </source>
</evidence>
<keyword evidence="2" id="KW-0677">Repeat</keyword>
<keyword evidence="6" id="KW-1185">Reference proteome</keyword>
<dbReference type="FunFam" id="3.30.710.10:FF:000001">
    <property type="entry name" value="Kelch-like family member 20"/>
    <property type="match status" value="1"/>
</dbReference>
<reference evidence="6" key="1">
    <citation type="submission" date="2012-12" db="EMBL/GenBank/DDBJ databases">
        <authorList>
            <person name="Hellsten U."/>
            <person name="Grimwood J."/>
            <person name="Chapman J.A."/>
            <person name="Shapiro H."/>
            <person name="Aerts A."/>
            <person name="Otillar R.P."/>
            <person name="Terry A.Y."/>
            <person name="Boore J.L."/>
            <person name="Simakov O."/>
            <person name="Marletaz F."/>
            <person name="Cho S.-J."/>
            <person name="Edsinger-Gonzales E."/>
            <person name="Havlak P."/>
            <person name="Kuo D.-H."/>
            <person name="Larsson T."/>
            <person name="Lv J."/>
            <person name="Arendt D."/>
            <person name="Savage R."/>
            <person name="Osoegawa K."/>
            <person name="de Jong P."/>
            <person name="Lindberg D.R."/>
            <person name="Seaver E.C."/>
            <person name="Weisblat D.A."/>
            <person name="Putnam N.H."/>
            <person name="Grigoriev I.V."/>
            <person name="Rokhsar D.S."/>
        </authorList>
    </citation>
    <scope>NUCLEOTIDE SEQUENCE</scope>
    <source>
        <strain evidence="6">I ESC-2004</strain>
    </source>
</reference>
<dbReference type="InterPro" id="IPR006652">
    <property type="entry name" value="Kelch_1"/>
</dbReference>
<feature type="domain" description="BTB" evidence="3">
    <location>
        <begin position="29"/>
        <end position="96"/>
    </location>
</feature>
<proteinExistence type="predicted"/>
<dbReference type="AlphaFoldDB" id="R7TX94"/>
<dbReference type="InterPro" id="IPR000210">
    <property type="entry name" value="BTB/POZ_dom"/>
</dbReference>